<proteinExistence type="predicted"/>
<name>A0ABU7CTV8_9TELE</name>
<accession>A0ABU7CTV8</accession>
<sequence>MVCMVKNIYSNKKNISKNLHAIKLKFISTKFQDGTCPLTTEHWHTVPQGGSNCTISHKGASVPGFILQAHSKAQHRQCISNGTSHMELVYIRFWRPPAILPCPALERNLR</sequence>
<dbReference type="EMBL" id="JAHUTJ010008251">
    <property type="protein sequence ID" value="MED6266372.1"/>
    <property type="molecule type" value="Genomic_DNA"/>
</dbReference>
<protein>
    <submittedName>
        <fullName evidence="1">Uncharacterized protein</fullName>
    </submittedName>
</protein>
<keyword evidence="2" id="KW-1185">Reference proteome</keyword>
<dbReference type="Proteomes" id="UP001352852">
    <property type="component" value="Unassembled WGS sequence"/>
</dbReference>
<reference evidence="1 2" key="1">
    <citation type="submission" date="2021-06" db="EMBL/GenBank/DDBJ databases">
        <authorList>
            <person name="Palmer J.M."/>
        </authorList>
    </citation>
    <scope>NUCLEOTIDE SEQUENCE [LARGE SCALE GENOMIC DNA]</scope>
    <source>
        <strain evidence="1 2">CL_MEX2019</strain>
        <tissue evidence="1">Muscle</tissue>
    </source>
</reference>
<gene>
    <name evidence="1" type="ORF">CHARACLAT_001485</name>
</gene>
<evidence type="ECO:0000313" key="1">
    <source>
        <dbReference type="EMBL" id="MED6266372.1"/>
    </source>
</evidence>
<comment type="caution">
    <text evidence="1">The sequence shown here is derived from an EMBL/GenBank/DDBJ whole genome shotgun (WGS) entry which is preliminary data.</text>
</comment>
<evidence type="ECO:0000313" key="2">
    <source>
        <dbReference type="Proteomes" id="UP001352852"/>
    </source>
</evidence>
<organism evidence="1 2">
    <name type="scientific">Characodon lateralis</name>
    <dbReference type="NCBI Taxonomy" id="208331"/>
    <lineage>
        <taxon>Eukaryota</taxon>
        <taxon>Metazoa</taxon>
        <taxon>Chordata</taxon>
        <taxon>Craniata</taxon>
        <taxon>Vertebrata</taxon>
        <taxon>Euteleostomi</taxon>
        <taxon>Actinopterygii</taxon>
        <taxon>Neopterygii</taxon>
        <taxon>Teleostei</taxon>
        <taxon>Neoteleostei</taxon>
        <taxon>Acanthomorphata</taxon>
        <taxon>Ovalentaria</taxon>
        <taxon>Atherinomorphae</taxon>
        <taxon>Cyprinodontiformes</taxon>
        <taxon>Goodeidae</taxon>
        <taxon>Characodon</taxon>
    </lineage>
</organism>